<dbReference type="AlphaFoldDB" id="A0AAV0PQD7"/>
<accession>A0AAV0PQD7</accession>
<keyword evidence="2" id="KW-1185">Reference proteome</keyword>
<name>A0AAV0PQD7_9ROSI</name>
<reference evidence="1" key="1">
    <citation type="submission" date="2022-08" db="EMBL/GenBank/DDBJ databases">
        <authorList>
            <person name="Gutierrez-Valencia J."/>
        </authorList>
    </citation>
    <scope>NUCLEOTIDE SEQUENCE</scope>
</reference>
<dbReference type="EMBL" id="CAMGYJ010000009">
    <property type="protein sequence ID" value="CAI0473407.1"/>
    <property type="molecule type" value="Genomic_DNA"/>
</dbReference>
<organism evidence="1 2">
    <name type="scientific">Linum tenue</name>
    <dbReference type="NCBI Taxonomy" id="586396"/>
    <lineage>
        <taxon>Eukaryota</taxon>
        <taxon>Viridiplantae</taxon>
        <taxon>Streptophyta</taxon>
        <taxon>Embryophyta</taxon>
        <taxon>Tracheophyta</taxon>
        <taxon>Spermatophyta</taxon>
        <taxon>Magnoliopsida</taxon>
        <taxon>eudicotyledons</taxon>
        <taxon>Gunneridae</taxon>
        <taxon>Pentapetalae</taxon>
        <taxon>rosids</taxon>
        <taxon>fabids</taxon>
        <taxon>Malpighiales</taxon>
        <taxon>Linaceae</taxon>
        <taxon>Linum</taxon>
    </lineage>
</organism>
<comment type="caution">
    <text evidence="1">The sequence shown here is derived from an EMBL/GenBank/DDBJ whole genome shotgun (WGS) entry which is preliminary data.</text>
</comment>
<sequence>MACRFANPPVNVRADFGSVMDVLKKYLLSKSH</sequence>
<evidence type="ECO:0000313" key="2">
    <source>
        <dbReference type="Proteomes" id="UP001154282"/>
    </source>
</evidence>
<evidence type="ECO:0000313" key="1">
    <source>
        <dbReference type="EMBL" id="CAI0473407.1"/>
    </source>
</evidence>
<proteinExistence type="predicted"/>
<gene>
    <name evidence="1" type="ORF">LITE_LOCUS39623</name>
</gene>
<dbReference type="Proteomes" id="UP001154282">
    <property type="component" value="Unassembled WGS sequence"/>
</dbReference>
<protein>
    <submittedName>
        <fullName evidence="1">Uncharacterized protein</fullName>
    </submittedName>
</protein>